<protein>
    <submittedName>
        <fullName evidence="1">TBC1 domain family member 22A</fullName>
    </submittedName>
</protein>
<name>A0AA41MVH0_SCICA</name>
<evidence type="ECO:0000313" key="1">
    <source>
        <dbReference type="EMBL" id="MBZ3878502.1"/>
    </source>
</evidence>
<gene>
    <name evidence="1" type="ORF">SUZIE_148260</name>
</gene>
<sequence length="119" mass="13488">MASDGARKQFWKCSNSEVLGSIQHPPFDLLLHGTLLKSTPKVLTTLVKTKRISTFQEFESNTSDTWDTEEDDDELLAMAAESLNTEVIMEIAHHVLHHHSQEQTQPVLLKFVFTDAPKK</sequence>
<keyword evidence="2" id="KW-1185">Reference proteome</keyword>
<organism evidence="1 2">
    <name type="scientific">Sciurus carolinensis</name>
    <name type="common">Eastern gray squirrel</name>
    <dbReference type="NCBI Taxonomy" id="30640"/>
    <lineage>
        <taxon>Eukaryota</taxon>
        <taxon>Metazoa</taxon>
        <taxon>Chordata</taxon>
        <taxon>Craniata</taxon>
        <taxon>Vertebrata</taxon>
        <taxon>Euteleostomi</taxon>
        <taxon>Mammalia</taxon>
        <taxon>Eutheria</taxon>
        <taxon>Euarchontoglires</taxon>
        <taxon>Glires</taxon>
        <taxon>Rodentia</taxon>
        <taxon>Sciuromorpha</taxon>
        <taxon>Sciuridae</taxon>
        <taxon>Sciurinae</taxon>
        <taxon>Sciurini</taxon>
        <taxon>Sciurus</taxon>
    </lineage>
</organism>
<dbReference type="EMBL" id="JAATJV010328880">
    <property type="protein sequence ID" value="MBZ3878502.1"/>
    <property type="molecule type" value="Genomic_DNA"/>
</dbReference>
<proteinExistence type="predicted"/>
<dbReference type="Proteomes" id="UP001166674">
    <property type="component" value="Unassembled WGS sequence"/>
</dbReference>
<accession>A0AA41MVH0</accession>
<evidence type="ECO:0000313" key="2">
    <source>
        <dbReference type="Proteomes" id="UP001166674"/>
    </source>
</evidence>
<comment type="caution">
    <text evidence="1">The sequence shown here is derived from an EMBL/GenBank/DDBJ whole genome shotgun (WGS) entry which is preliminary data.</text>
</comment>
<dbReference type="AlphaFoldDB" id="A0AA41MVH0"/>
<reference evidence="1" key="1">
    <citation type="submission" date="2020-03" db="EMBL/GenBank/DDBJ databases">
        <title>Studies in the Genomics of Life Span.</title>
        <authorList>
            <person name="Glass D."/>
        </authorList>
    </citation>
    <scope>NUCLEOTIDE SEQUENCE</scope>
    <source>
        <strain evidence="1">SUZIE</strain>
        <tissue evidence="1">Muscle</tissue>
    </source>
</reference>